<proteinExistence type="predicted"/>
<dbReference type="PANTHER" id="PTHR15635">
    <property type="entry name" value="COILED-COIL DOMAIN CONTAINING PROTEIN 9"/>
    <property type="match status" value="1"/>
</dbReference>
<dbReference type="KEGG" id="gsh:117363675"/>
<evidence type="ECO:0000256" key="2">
    <source>
        <dbReference type="ARBA" id="ARBA00023054"/>
    </source>
</evidence>
<keyword evidence="5" id="KW-1185">Reference proteome</keyword>
<reference evidence="6" key="1">
    <citation type="submission" date="2025-08" db="UniProtKB">
        <authorList>
            <consortium name="RefSeq"/>
        </authorList>
    </citation>
    <scope>IDENTIFICATION</scope>
</reference>
<protein>
    <submittedName>
        <fullName evidence="6">Coiled-coil domain-containing protein 9B isoform X1</fullName>
    </submittedName>
</protein>
<dbReference type="RefSeq" id="XP_033807674.1">
    <property type="nucleotide sequence ID" value="XM_033951783.1"/>
</dbReference>
<sequence length="596" mass="67980">MKESYPWDRFVSKILGFMRISNANYKDATVAIELRKKEQKDVELDKKIKSLRKKNEALIKRYKEIEEDKRNAEQEGMAVTTRKQKQDNFTITVTKYPKEKRIVSEKWVSNCLPVPGFPLDIEAEEEVEIDQMQMGKKIQLAVTMDNGKRTVSEKWNSECLPNSKEIPALTKEDVDKLFTFGRGRRMQIAISMDNKAKLEARMNEEKKKYVTAKHSEQELSKKSTRIISSDPQKQGISTSQIESRSFGYKSEDKECKIQLLKSTEDLALTMTGQERFQYIQWKKEREKIDLERLARHKNSKGEWRRPWDLEKMGKIFEGRSANEGEPIADGLIGKRGGSTRKCNYKPLQVNGRGEGQHNLSAVESVSRVVPAKSSKAKGKDRLTGRARRWDGKDDKTASCTVDGSPAQELPELEKLKAEHSSDGKLEHDSSVLLQEESLELPGIQNSQEDVFEEKRKKETEYREDYVPSMHHSASKGCLDHKEISENGECGSDPLNPEANINTGASKKAPCKLQGTSLPLLHSHLQPPIPAAGLHRHCPFKSFDPPPSLVLSTVYCKRKLFHLLEEMERRCLKAELIFLRKTYNPLIFSVLSSASLL</sequence>
<feature type="compositionally biased region" description="Polar residues" evidence="4">
    <location>
        <begin position="225"/>
        <end position="241"/>
    </location>
</feature>
<organism evidence="5 6">
    <name type="scientific">Geotrypetes seraphini</name>
    <name type="common">Gaboon caecilian</name>
    <name type="synonym">Caecilia seraphini</name>
    <dbReference type="NCBI Taxonomy" id="260995"/>
    <lineage>
        <taxon>Eukaryota</taxon>
        <taxon>Metazoa</taxon>
        <taxon>Chordata</taxon>
        <taxon>Craniata</taxon>
        <taxon>Vertebrata</taxon>
        <taxon>Euteleostomi</taxon>
        <taxon>Amphibia</taxon>
        <taxon>Gymnophiona</taxon>
        <taxon>Geotrypetes</taxon>
    </lineage>
</organism>
<keyword evidence="1" id="KW-0597">Phosphoprotein</keyword>
<name>A0A6P8RQI7_GEOSA</name>
<feature type="region of interest" description="Disordered" evidence="4">
    <location>
        <begin position="220"/>
        <end position="241"/>
    </location>
</feature>
<evidence type="ECO:0000313" key="5">
    <source>
        <dbReference type="Proteomes" id="UP000515159"/>
    </source>
</evidence>
<feature type="coiled-coil region" evidence="3">
    <location>
        <begin position="34"/>
        <end position="75"/>
    </location>
</feature>
<dbReference type="PANTHER" id="PTHR15635:SF10">
    <property type="entry name" value="COILED-COIL DOMAIN-CONTAINING PROTEIN 9B"/>
    <property type="match status" value="1"/>
</dbReference>
<dbReference type="InParanoid" id="A0A6P8RQI7"/>
<dbReference type="OrthoDB" id="10058133at2759"/>
<feature type="region of interest" description="Disordered" evidence="4">
    <location>
        <begin position="370"/>
        <end position="408"/>
    </location>
</feature>
<evidence type="ECO:0000256" key="4">
    <source>
        <dbReference type="SAM" id="MobiDB-lite"/>
    </source>
</evidence>
<dbReference type="Pfam" id="PF15266">
    <property type="entry name" value="DUF4594"/>
    <property type="match status" value="1"/>
</dbReference>
<dbReference type="GeneID" id="117363675"/>
<dbReference type="FunCoup" id="A0A6P8RQI7">
    <property type="interactions" value="46"/>
</dbReference>
<accession>A0A6P8RQI7</accession>
<feature type="coiled-coil region" evidence="3">
    <location>
        <begin position="188"/>
        <end position="215"/>
    </location>
</feature>
<evidence type="ECO:0000256" key="3">
    <source>
        <dbReference type="SAM" id="Coils"/>
    </source>
</evidence>
<keyword evidence="2 3" id="KW-0175">Coiled coil</keyword>
<feature type="compositionally biased region" description="Basic and acidic residues" evidence="4">
    <location>
        <begin position="377"/>
        <end position="396"/>
    </location>
</feature>
<dbReference type="CTD" id="388115"/>
<dbReference type="AlphaFoldDB" id="A0A6P8RQI7"/>
<evidence type="ECO:0000256" key="1">
    <source>
        <dbReference type="ARBA" id="ARBA00022553"/>
    </source>
</evidence>
<dbReference type="InterPro" id="IPR029336">
    <property type="entry name" value="DUF4594"/>
</dbReference>
<dbReference type="Proteomes" id="UP000515159">
    <property type="component" value="Chromosome 7"/>
</dbReference>
<gene>
    <name evidence="6" type="primary">CCDC9B</name>
</gene>
<evidence type="ECO:0000313" key="6">
    <source>
        <dbReference type="RefSeq" id="XP_033807674.1"/>
    </source>
</evidence>